<dbReference type="Proteomes" id="UP000193411">
    <property type="component" value="Unassembled WGS sequence"/>
</dbReference>
<evidence type="ECO:0000313" key="2">
    <source>
        <dbReference type="Proteomes" id="UP000193411"/>
    </source>
</evidence>
<accession>A0A1Y2HQC7</accession>
<sequence length="85" mass="9561">MAVAGMVCLHSLGNFLPFLVFCPRRGHLTKNHGESGEARCFLHGLPWSTALSSPVWISTISASMSVWPLNLKRIRSCHRGRYPRR</sequence>
<evidence type="ECO:0000313" key="1">
    <source>
        <dbReference type="EMBL" id="ORZ35312.1"/>
    </source>
</evidence>
<dbReference type="AlphaFoldDB" id="A0A1Y2HQC7"/>
<proteinExistence type="predicted"/>
<comment type="caution">
    <text evidence="1">The sequence shown here is derived from an EMBL/GenBank/DDBJ whole genome shotgun (WGS) entry which is preliminary data.</text>
</comment>
<gene>
    <name evidence="1" type="ORF">BCR44DRAFT_1434804</name>
</gene>
<protein>
    <submittedName>
        <fullName evidence="1">Uncharacterized protein</fullName>
    </submittedName>
</protein>
<name>A0A1Y2HQC7_9FUNG</name>
<reference evidence="1 2" key="1">
    <citation type="submission" date="2016-07" db="EMBL/GenBank/DDBJ databases">
        <title>Pervasive Adenine N6-methylation of Active Genes in Fungi.</title>
        <authorList>
            <consortium name="DOE Joint Genome Institute"/>
            <person name="Mondo S.J."/>
            <person name="Dannebaum R.O."/>
            <person name="Kuo R.C."/>
            <person name="Labutti K."/>
            <person name="Haridas S."/>
            <person name="Kuo A."/>
            <person name="Salamov A."/>
            <person name="Ahrendt S.R."/>
            <person name="Lipzen A."/>
            <person name="Sullivan W."/>
            <person name="Andreopoulos W.B."/>
            <person name="Clum A."/>
            <person name="Lindquist E."/>
            <person name="Daum C."/>
            <person name="Ramamoorthy G.K."/>
            <person name="Gryganskyi A."/>
            <person name="Culley D."/>
            <person name="Magnuson J.K."/>
            <person name="James T.Y."/>
            <person name="O'Malley M.A."/>
            <person name="Stajich J.E."/>
            <person name="Spatafora J.W."/>
            <person name="Visel A."/>
            <person name="Grigoriev I.V."/>
        </authorList>
    </citation>
    <scope>NUCLEOTIDE SEQUENCE [LARGE SCALE GENOMIC DNA]</scope>
    <source>
        <strain evidence="1 2">PL171</strain>
    </source>
</reference>
<dbReference type="EMBL" id="MCFL01000023">
    <property type="protein sequence ID" value="ORZ35312.1"/>
    <property type="molecule type" value="Genomic_DNA"/>
</dbReference>
<organism evidence="1 2">
    <name type="scientific">Catenaria anguillulae PL171</name>
    <dbReference type="NCBI Taxonomy" id="765915"/>
    <lineage>
        <taxon>Eukaryota</taxon>
        <taxon>Fungi</taxon>
        <taxon>Fungi incertae sedis</taxon>
        <taxon>Blastocladiomycota</taxon>
        <taxon>Blastocladiomycetes</taxon>
        <taxon>Blastocladiales</taxon>
        <taxon>Catenariaceae</taxon>
        <taxon>Catenaria</taxon>
    </lineage>
</organism>
<keyword evidence="2" id="KW-1185">Reference proteome</keyword>